<dbReference type="EMBL" id="WHZX01000004">
    <property type="protein sequence ID" value="NEG71961.1"/>
    <property type="molecule type" value="Genomic_DNA"/>
</dbReference>
<dbReference type="SUPFAM" id="SSF53448">
    <property type="entry name" value="Nucleotide-diphospho-sugar transferases"/>
    <property type="match status" value="1"/>
</dbReference>
<reference evidence="4 7" key="2">
    <citation type="submission" date="2019-10" db="EMBL/GenBank/DDBJ databases">
        <title>Characterization of the phylogenetic diversity of two novel species belonging to the genus Bifidobacterium: Bifidobacterium cebidarum sp. nov. and Bifidobacterium leontopitheci sp. nov.</title>
        <authorList>
            <person name="Lugli G.A."/>
            <person name="Duranti S."/>
            <person name="Milani C."/>
            <person name="Turroni F."/>
            <person name="Ventura M."/>
        </authorList>
    </citation>
    <scope>NUCLEOTIDE SEQUENCE [LARGE SCALE GENOMIC DNA]</scope>
    <source>
        <strain evidence="4 7">DSM 100688</strain>
    </source>
</reference>
<dbReference type="Proteomes" id="UP000482084">
    <property type="component" value="Unassembled WGS sequence"/>
</dbReference>
<organism evidence="4 7">
    <name type="scientific">Bifidobacterium ramosum</name>
    <dbReference type="NCBI Taxonomy" id="1798158"/>
    <lineage>
        <taxon>Bacteria</taxon>
        <taxon>Bacillati</taxon>
        <taxon>Actinomycetota</taxon>
        <taxon>Actinomycetes</taxon>
        <taxon>Bifidobacteriales</taxon>
        <taxon>Bifidobacteriaceae</taxon>
        <taxon>Bifidobacterium</taxon>
    </lineage>
</organism>
<feature type="domain" description="Glycosyltransferase 2-like" evidence="3">
    <location>
        <begin position="6"/>
        <end position="125"/>
    </location>
</feature>
<name>A0A6L4WYT8_9BIFI</name>
<accession>A0A6L4WYT8</accession>
<dbReference type="PANTHER" id="PTHR22916:SF51">
    <property type="entry name" value="GLYCOSYLTRANSFERASE EPSH-RELATED"/>
    <property type="match status" value="1"/>
</dbReference>
<dbReference type="InterPro" id="IPR001173">
    <property type="entry name" value="Glyco_trans_2-like"/>
</dbReference>
<comment type="caution">
    <text evidence="4">The sequence shown here is derived from an EMBL/GenBank/DDBJ whole genome shotgun (WGS) entry which is preliminary data.</text>
</comment>
<dbReference type="GO" id="GO:0016757">
    <property type="term" value="F:glycosyltransferase activity"/>
    <property type="evidence" value="ECO:0007669"/>
    <property type="project" value="UniProtKB-KW"/>
</dbReference>
<dbReference type="Proteomes" id="UP000469943">
    <property type="component" value="Unassembled WGS sequence"/>
</dbReference>
<proteinExistence type="predicted"/>
<dbReference type="PANTHER" id="PTHR22916">
    <property type="entry name" value="GLYCOSYLTRANSFERASE"/>
    <property type="match status" value="1"/>
</dbReference>
<evidence type="ECO:0000259" key="3">
    <source>
        <dbReference type="Pfam" id="PF00535"/>
    </source>
</evidence>
<dbReference type="Gene3D" id="3.90.550.10">
    <property type="entry name" value="Spore Coat Polysaccharide Biosynthesis Protein SpsA, Chain A"/>
    <property type="match status" value="1"/>
</dbReference>
<evidence type="ECO:0000313" key="4">
    <source>
        <dbReference type="EMBL" id="KAB8287250.1"/>
    </source>
</evidence>
<protein>
    <submittedName>
        <fullName evidence="4">Glycosyl transferase</fullName>
    </submittedName>
    <submittedName>
        <fullName evidence="5">Glycosyltransferase</fullName>
    </submittedName>
</protein>
<dbReference type="RefSeq" id="WP_152358840.1">
    <property type="nucleotide sequence ID" value="NZ_WBSM01000010.1"/>
</dbReference>
<gene>
    <name evidence="4" type="ORF">DSM100688_1825</name>
    <name evidence="5" type="ORF">GFD24_07055</name>
</gene>
<evidence type="ECO:0000256" key="1">
    <source>
        <dbReference type="ARBA" id="ARBA00022676"/>
    </source>
</evidence>
<evidence type="ECO:0000313" key="6">
    <source>
        <dbReference type="Proteomes" id="UP000469943"/>
    </source>
</evidence>
<dbReference type="Pfam" id="PF00535">
    <property type="entry name" value="Glycos_transf_2"/>
    <property type="match status" value="1"/>
</dbReference>
<dbReference type="AlphaFoldDB" id="A0A6L4WYT8"/>
<keyword evidence="7" id="KW-1185">Reference proteome</keyword>
<sequence length="323" mass="37463">MKTLLSIIVPVYNTALPLLEKCLDPFTRYDDSRIELIIVDDGSNEQTAKFLDNIEFACSSKIIHVENGGQNHARNIGISKASGKFVGFLDSDDSVDLIVLDQMLNDNLWNNDIIVYCASIVNSRGDIVGQMCKTNSVSKREYIRNCAELWLQFIRLDFLKDNGGLFLFEGQCIGEDLATILPLVIKARYIAYTNYALYRYTKHQGSVIHSLDSDSRLSVLTAFNRLLSVLTDDEFREFHDEIEWQVINHILNYETRFQLSFGRRGLHSVQTMRGWVEARFPNWKFNPYIKQEISKQGLRLRIALNQNYILLMVLQYFNYLFRR</sequence>
<dbReference type="EMBL" id="WBSM01000010">
    <property type="protein sequence ID" value="KAB8287250.1"/>
    <property type="molecule type" value="Genomic_DNA"/>
</dbReference>
<evidence type="ECO:0000313" key="5">
    <source>
        <dbReference type="EMBL" id="NEG71961.1"/>
    </source>
</evidence>
<dbReference type="OrthoDB" id="2676521at2"/>
<reference evidence="5 6" key="1">
    <citation type="submission" date="2019-10" db="EMBL/GenBank/DDBJ databases">
        <title>Bifidobacterium from non-human primates.</title>
        <authorList>
            <person name="Modesto M."/>
        </authorList>
    </citation>
    <scope>NUCLEOTIDE SEQUENCE [LARGE SCALE GENOMIC DNA]</scope>
    <source>
        <strain evidence="5 6">TREM</strain>
    </source>
</reference>
<keyword evidence="1" id="KW-0328">Glycosyltransferase</keyword>
<dbReference type="InterPro" id="IPR029044">
    <property type="entry name" value="Nucleotide-diphossugar_trans"/>
</dbReference>
<dbReference type="CDD" id="cd00761">
    <property type="entry name" value="Glyco_tranf_GTA_type"/>
    <property type="match status" value="1"/>
</dbReference>
<evidence type="ECO:0000256" key="2">
    <source>
        <dbReference type="ARBA" id="ARBA00022679"/>
    </source>
</evidence>
<evidence type="ECO:0000313" key="7">
    <source>
        <dbReference type="Proteomes" id="UP000482084"/>
    </source>
</evidence>
<keyword evidence="2 4" id="KW-0808">Transferase</keyword>